<keyword evidence="2" id="KW-0472">Membrane</keyword>
<dbReference type="Proteomes" id="UP000315783">
    <property type="component" value="Unassembled WGS sequence"/>
</dbReference>
<proteinExistence type="predicted"/>
<comment type="caution">
    <text evidence="3">The sequence shown here is derived from an EMBL/GenBank/DDBJ whole genome shotgun (WGS) entry which is preliminary data.</text>
</comment>
<reference evidence="3 4" key="1">
    <citation type="journal article" date="2019" name="Appl. Microbiol. Biotechnol.">
        <title>Genome sequence of Isaria javanica and comparative genome analysis insights into family S53 peptidase evolution in fungal entomopathogens.</title>
        <authorList>
            <person name="Lin R."/>
            <person name="Zhang X."/>
            <person name="Xin B."/>
            <person name="Zou M."/>
            <person name="Gao Y."/>
            <person name="Qin F."/>
            <person name="Hu Q."/>
            <person name="Xie B."/>
            <person name="Cheng X."/>
        </authorList>
    </citation>
    <scope>NUCLEOTIDE SEQUENCE [LARGE SCALE GENOMIC DNA]</scope>
    <source>
        <strain evidence="3 4">IJ1G</strain>
    </source>
</reference>
<dbReference type="OrthoDB" id="3692311at2759"/>
<feature type="transmembrane region" description="Helical" evidence="2">
    <location>
        <begin position="179"/>
        <end position="202"/>
    </location>
</feature>
<keyword evidence="2" id="KW-0812">Transmembrane</keyword>
<evidence type="ECO:0000256" key="1">
    <source>
        <dbReference type="SAM" id="MobiDB-lite"/>
    </source>
</evidence>
<dbReference type="STRING" id="43265.A0A545UTD8"/>
<evidence type="ECO:0000313" key="3">
    <source>
        <dbReference type="EMBL" id="TQV92741.1"/>
    </source>
</evidence>
<feature type="region of interest" description="Disordered" evidence="1">
    <location>
        <begin position="283"/>
        <end position="306"/>
    </location>
</feature>
<feature type="region of interest" description="Disordered" evidence="1">
    <location>
        <begin position="137"/>
        <end position="173"/>
    </location>
</feature>
<gene>
    <name evidence="3" type="ORF">IF1G_08665</name>
</gene>
<evidence type="ECO:0000313" key="4">
    <source>
        <dbReference type="Proteomes" id="UP000315783"/>
    </source>
</evidence>
<protein>
    <submittedName>
        <fullName evidence="3">Uncharacterized protein</fullName>
    </submittedName>
</protein>
<sequence length="306" mass="31621">MLATNSFGIKCVGNGDFYATYNASAFLGCCAVDPSTTDNGLCPDDKILSMTFDAGAYDKIERQECQIRFMLWYSCSVTSPPYLGCCNRNPCHNGGVCPLADRKGGARLSDNQKYAYSFLEGVPSILGTTSSSAATTASATTTLPGTSTATSTPSASASASESAPEQSGGGGQHGVQPGVVAAIAIGAAIGALAVALLVFWWVRRRRATVQQGATDVSREFSPDTKRATASSTAAAPWLYHGVPSAQPANSPAASNYYQSPTLHGSPVSPEYCTAEPAMKTVGPAELPGNGCFELPGESPQPPPQRG</sequence>
<feature type="compositionally biased region" description="Low complexity" evidence="1">
    <location>
        <begin position="137"/>
        <end position="166"/>
    </location>
</feature>
<keyword evidence="2" id="KW-1133">Transmembrane helix</keyword>
<organism evidence="3 4">
    <name type="scientific">Cordyceps javanica</name>
    <dbReference type="NCBI Taxonomy" id="43265"/>
    <lineage>
        <taxon>Eukaryota</taxon>
        <taxon>Fungi</taxon>
        <taxon>Dikarya</taxon>
        <taxon>Ascomycota</taxon>
        <taxon>Pezizomycotina</taxon>
        <taxon>Sordariomycetes</taxon>
        <taxon>Hypocreomycetidae</taxon>
        <taxon>Hypocreales</taxon>
        <taxon>Cordycipitaceae</taxon>
        <taxon>Cordyceps</taxon>
    </lineage>
</organism>
<keyword evidence="4" id="KW-1185">Reference proteome</keyword>
<dbReference type="EMBL" id="SPUK01000014">
    <property type="protein sequence ID" value="TQV92741.1"/>
    <property type="molecule type" value="Genomic_DNA"/>
</dbReference>
<name>A0A545UTD8_9HYPO</name>
<accession>A0A545UTD8</accession>
<evidence type="ECO:0000256" key="2">
    <source>
        <dbReference type="SAM" id="Phobius"/>
    </source>
</evidence>
<dbReference type="AlphaFoldDB" id="A0A545UTD8"/>